<feature type="compositionally biased region" description="Gly residues" evidence="1">
    <location>
        <begin position="291"/>
        <end position="300"/>
    </location>
</feature>
<dbReference type="Proteomes" id="UP000076874">
    <property type="component" value="Unassembled WGS sequence"/>
</dbReference>
<feature type="compositionally biased region" description="Pro residues" evidence="1">
    <location>
        <begin position="173"/>
        <end position="189"/>
    </location>
</feature>
<gene>
    <name evidence="2" type="ORF">SPI_00869</name>
</gene>
<feature type="compositionally biased region" description="Gly residues" evidence="1">
    <location>
        <begin position="192"/>
        <end position="213"/>
    </location>
</feature>
<feature type="compositionally biased region" description="Low complexity" evidence="1">
    <location>
        <begin position="280"/>
        <end position="289"/>
    </location>
</feature>
<evidence type="ECO:0000256" key="1">
    <source>
        <dbReference type="SAM" id="MobiDB-lite"/>
    </source>
</evidence>
<keyword evidence="3" id="KW-1185">Reference proteome</keyword>
<protein>
    <recommendedName>
        <fullName evidence="4">Collagen-like protein mcl1</fullName>
    </recommendedName>
</protein>
<evidence type="ECO:0000313" key="3">
    <source>
        <dbReference type="Proteomes" id="UP000076874"/>
    </source>
</evidence>
<dbReference type="STRING" id="1081102.A0A162LCK5"/>
<evidence type="ECO:0008006" key="4">
    <source>
        <dbReference type="Google" id="ProtNLM"/>
    </source>
</evidence>
<feature type="region of interest" description="Disordered" evidence="1">
    <location>
        <begin position="265"/>
        <end position="316"/>
    </location>
</feature>
<proteinExistence type="predicted"/>
<name>A0A162LCK5_9HYPO</name>
<sequence length="341" mass="33462">MARTTGHRPLPTSGSIFLSTSVTTTLFILLLRATTTSASPAPLLGDSPTPTSYADAVCKPATLHASDPLPPCVAIENIETYCWPNGSAPLYFAAHAQCMCRGSFFAEWDACRRCLAVHGQLADGALTYYEAVASTASSSLCGFLTSGGPVTTTPTAIFKDLFTSVEARMTSPTLPPPPPSPPPPSPPSPGTTAGGGNDANGADGSGAGAGAGAGKDTPAPGTDQARSDTDVSLYFTPSGPQGPGPITGSATAATATRLVIATGHPPWVSGAAPPGPSAIPPATATGPIVDGSGGGGGSSSGGNPAQSSAGRAPAGSEQPLQLLATAMAVVVSAVLAGSLLI</sequence>
<dbReference type="OrthoDB" id="4331875at2759"/>
<organism evidence="2 3">
    <name type="scientific">Niveomyces insectorum RCEF 264</name>
    <dbReference type="NCBI Taxonomy" id="1081102"/>
    <lineage>
        <taxon>Eukaryota</taxon>
        <taxon>Fungi</taxon>
        <taxon>Dikarya</taxon>
        <taxon>Ascomycota</taxon>
        <taxon>Pezizomycotina</taxon>
        <taxon>Sordariomycetes</taxon>
        <taxon>Hypocreomycetidae</taxon>
        <taxon>Hypocreales</taxon>
        <taxon>Cordycipitaceae</taxon>
        <taxon>Niveomyces</taxon>
    </lineage>
</organism>
<dbReference type="AlphaFoldDB" id="A0A162LCK5"/>
<reference evidence="2 3" key="1">
    <citation type="journal article" date="2016" name="Genome Biol. Evol.">
        <title>Divergent and convergent evolution of fungal pathogenicity.</title>
        <authorList>
            <person name="Shang Y."/>
            <person name="Xiao G."/>
            <person name="Zheng P."/>
            <person name="Cen K."/>
            <person name="Zhan S."/>
            <person name="Wang C."/>
        </authorList>
    </citation>
    <scope>NUCLEOTIDE SEQUENCE [LARGE SCALE GENOMIC DNA]</scope>
    <source>
        <strain evidence="2 3">RCEF 264</strain>
    </source>
</reference>
<accession>A0A162LCK5</accession>
<feature type="region of interest" description="Disordered" evidence="1">
    <location>
        <begin position="169"/>
        <end position="249"/>
    </location>
</feature>
<dbReference type="EMBL" id="AZHD01000001">
    <property type="protein sequence ID" value="OAA68674.1"/>
    <property type="molecule type" value="Genomic_DNA"/>
</dbReference>
<comment type="caution">
    <text evidence="2">The sequence shown here is derived from an EMBL/GenBank/DDBJ whole genome shotgun (WGS) entry which is preliminary data.</text>
</comment>
<evidence type="ECO:0000313" key="2">
    <source>
        <dbReference type="EMBL" id="OAA68674.1"/>
    </source>
</evidence>